<dbReference type="InterPro" id="IPR002347">
    <property type="entry name" value="SDR_fam"/>
</dbReference>
<dbReference type="Gene3D" id="3.40.50.720">
    <property type="entry name" value="NAD(P)-binding Rossmann-like Domain"/>
    <property type="match status" value="1"/>
</dbReference>
<evidence type="ECO:0000313" key="1">
    <source>
        <dbReference type="EMBL" id="AWL07400.1"/>
    </source>
</evidence>
<dbReference type="AlphaFoldDB" id="A0A2S2DPT9"/>
<dbReference type="SUPFAM" id="SSF51735">
    <property type="entry name" value="NAD(P)-binding Rossmann-fold domains"/>
    <property type="match status" value="1"/>
</dbReference>
<proteinExistence type="predicted"/>
<dbReference type="OrthoDB" id="9803333at2"/>
<protein>
    <submittedName>
        <fullName evidence="1">Uncharacterized protein</fullName>
    </submittedName>
</protein>
<dbReference type="InterPro" id="IPR036291">
    <property type="entry name" value="NAD(P)-bd_dom_sf"/>
</dbReference>
<evidence type="ECO:0000313" key="2">
    <source>
        <dbReference type="Proteomes" id="UP000245820"/>
    </source>
</evidence>
<accession>A0A2S2DPT9</accession>
<gene>
    <name evidence="1" type="ORF">DIR46_25205</name>
</gene>
<organism evidence="1 2">
    <name type="scientific">Massilia oculi</name>
    <dbReference type="NCBI Taxonomy" id="945844"/>
    <lineage>
        <taxon>Bacteria</taxon>
        <taxon>Pseudomonadati</taxon>
        <taxon>Pseudomonadota</taxon>
        <taxon>Betaproteobacteria</taxon>
        <taxon>Burkholderiales</taxon>
        <taxon>Oxalobacteraceae</taxon>
        <taxon>Telluria group</taxon>
        <taxon>Massilia</taxon>
    </lineage>
</organism>
<dbReference type="KEGG" id="mtim:DIR46_25205"/>
<dbReference type="Proteomes" id="UP000245820">
    <property type="component" value="Chromosome"/>
</dbReference>
<sequence length="101" mass="10706">MRAPARPVRRVAGWISGAVDVQRHQSGHPFARAHLGHYLKGQGVRVDVVSPGMIITPATETCPNDNPGAGEGLTQPAPFRQIGEPDDIAAAVKFLASSESR</sequence>
<reference evidence="1 2" key="1">
    <citation type="submission" date="2018-05" db="EMBL/GenBank/DDBJ databases">
        <title>Complete genome sequence of Massilia oculi sp. nov. CCUG 43427T (=DSM 26321T), the type strain of M. oculi, and comparison with genome sequences of other Massilia strains.</title>
        <authorList>
            <person name="Zhu B."/>
        </authorList>
    </citation>
    <scope>NUCLEOTIDE SEQUENCE [LARGE SCALE GENOMIC DNA]</scope>
    <source>
        <strain evidence="1 2">CCUG 43427</strain>
    </source>
</reference>
<dbReference type="EMBL" id="CP029343">
    <property type="protein sequence ID" value="AWL07400.1"/>
    <property type="molecule type" value="Genomic_DNA"/>
</dbReference>
<keyword evidence="2" id="KW-1185">Reference proteome</keyword>
<dbReference type="Pfam" id="PF13561">
    <property type="entry name" value="adh_short_C2"/>
    <property type="match status" value="1"/>
</dbReference>
<name>A0A2S2DPT9_9BURK</name>